<reference evidence="11" key="1">
    <citation type="journal article" date="2019" name="Int. J. Syst. Evol. Microbiol.">
        <title>The Global Catalogue of Microorganisms (GCM) 10K type strain sequencing project: providing services to taxonomists for standard genome sequencing and annotation.</title>
        <authorList>
            <consortium name="The Broad Institute Genomics Platform"/>
            <consortium name="The Broad Institute Genome Sequencing Center for Infectious Disease"/>
            <person name="Wu L."/>
            <person name="Ma J."/>
        </authorList>
    </citation>
    <scope>NUCLEOTIDE SEQUENCE [LARGE SCALE GENOMIC DNA]</scope>
    <source>
        <strain evidence="11">JCM 17938</strain>
    </source>
</reference>
<evidence type="ECO:0000256" key="2">
    <source>
        <dbReference type="ARBA" id="ARBA00022448"/>
    </source>
</evidence>
<dbReference type="PANTHER" id="PTHR30151">
    <property type="entry name" value="ALKANE SULFONATE ABC TRANSPORTER-RELATED, MEMBRANE SUBUNIT"/>
    <property type="match status" value="1"/>
</dbReference>
<dbReference type="Gene3D" id="1.10.3720.10">
    <property type="entry name" value="MetI-like"/>
    <property type="match status" value="1"/>
</dbReference>
<comment type="subcellular location">
    <subcellularLocation>
        <location evidence="1 7">Cell membrane</location>
        <topology evidence="1 7">Multi-pass membrane protein</topology>
    </subcellularLocation>
</comment>
<gene>
    <name evidence="10" type="ORF">GCM10023195_05180</name>
</gene>
<evidence type="ECO:0000313" key="10">
    <source>
        <dbReference type="EMBL" id="GAA4601875.1"/>
    </source>
</evidence>
<evidence type="ECO:0000256" key="3">
    <source>
        <dbReference type="ARBA" id="ARBA00022475"/>
    </source>
</evidence>
<feature type="transmembrane region" description="Helical" evidence="7">
    <location>
        <begin position="30"/>
        <end position="50"/>
    </location>
</feature>
<dbReference type="Pfam" id="PF00528">
    <property type="entry name" value="BPD_transp_1"/>
    <property type="match status" value="1"/>
</dbReference>
<dbReference type="Proteomes" id="UP001500212">
    <property type="component" value="Unassembled WGS sequence"/>
</dbReference>
<feature type="transmembrane region" description="Helical" evidence="7">
    <location>
        <begin position="149"/>
        <end position="168"/>
    </location>
</feature>
<feature type="transmembrane region" description="Helical" evidence="7">
    <location>
        <begin position="90"/>
        <end position="109"/>
    </location>
</feature>
<evidence type="ECO:0000256" key="4">
    <source>
        <dbReference type="ARBA" id="ARBA00022692"/>
    </source>
</evidence>
<dbReference type="PROSITE" id="PS50928">
    <property type="entry name" value="ABC_TM1"/>
    <property type="match status" value="1"/>
</dbReference>
<protein>
    <submittedName>
        <fullName evidence="10">ABC transporter permease</fullName>
    </submittedName>
</protein>
<name>A0ABP8TC41_9ACTN</name>
<accession>A0ABP8TC41</accession>
<feature type="compositionally biased region" description="Low complexity" evidence="8">
    <location>
        <begin position="1"/>
        <end position="17"/>
    </location>
</feature>
<dbReference type="RefSeq" id="WP_345347558.1">
    <property type="nucleotide sequence ID" value="NZ_BAABHJ010000002.1"/>
</dbReference>
<evidence type="ECO:0000256" key="1">
    <source>
        <dbReference type="ARBA" id="ARBA00004651"/>
    </source>
</evidence>
<comment type="caution">
    <text evidence="10">The sequence shown here is derived from an EMBL/GenBank/DDBJ whole genome shotgun (WGS) entry which is preliminary data.</text>
</comment>
<dbReference type="PANTHER" id="PTHR30151:SF20">
    <property type="entry name" value="ABC TRANSPORTER PERMEASE PROTEIN HI_0355-RELATED"/>
    <property type="match status" value="1"/>
</dbReference>
<comment type="similarity">
    <text evidence="7">Belongs to the binding-protein-dependent transport system permease family.</text>
</comment>
<evidence type="ECO:0000256" key="7">
    <source>
        <dbReference type="RuleBase" id="RU363032"/>
    </source>
</evidence>
<keyword evidence="4 7" id="KW-0812">Transmembrane</keyword>
<dbReference type="InterPro" id="IPR035906">
    <property type="entry name" value="MetI-like_sf"/>
</dbReference>
<feature type="transmembrane region" description="Helical" evidence="7">
    <location>
        <begin position="189"/>
        <end position="206"/>
    </location>
</feature>
<keyword evidence="2 7" id="KW-0813">Transport</keyword>
<dbReference type="SUPFAM" id="SSF161098">
    <property type="entry name" value="MetI-like"/>
    <property type="match status" value="1"/>
</dbReference>
<dbReference type="EMBL" id="BAABHJ010000002">
    <property type="protein sequence ID" value="GAA4601875.1"/>
    <property type="molecule type" value="Genomic_DNA"/>
</dbReference>
<feature type="region of interest" description="Disordered" evidence="8">
    <location>
        <begin position="1"/>
        <end position="22"/>
    </location>
</feature>
<proteinExistence type="inferred from homology"/>
<keyword evidence="11" id="KW-1185">Reference proteome</keyword>
<evidence type="ECO:0000256" key="8">
    <source>
        <dbReference type="SAM" id="MobiDB-lite"/>
    </source>
</evidence>
<dbReference type="CDD" id="cd06261">
    <property type="entry name" value="TM_PBP2"/>
    <property type="match status" value="1"/>
</dbReference>
<feature type="transmembrane region" description="Helical" evidence="7">
    <location>
        <begin position="246"/>
        <end position="266"/>
    </location>
</feature>
<sequence length="290" mass="30792">MVTATSSAAERTTEAATQPRRQGERWRGRATVVLLRVAVIIVAVILWQLLSGPVLPEYAISKPTDVVHALVKLLGSAQGWTDIKTTSIEVLGGFGIGVALGTVTGLVLGSFRIAGQVLEPLIAAINGIPKIALAPLFLLFFGIGIWSKIAIAVAGVAFVVFYNVYLGLRLRERELVEIVQVMGGRRHHVLSYVTIPTLAAPFFAALKTSGPLAILGVIGAEFIASANGVGHELFMSANNLDAPAEFAGLIVLVVMTLILNGILTWLDRFALKKLGLARRANGRARGTDTP</sequence>
<feature type="domain" description="ABC transmembrane type-1" evidence="9">
    <location>
        <begin position="83"/>
        <end position="263"/>
    </location>
</feature>
<organism evidence="10 11">
    <name type="scientific">Actinoallomurus liliacearum</name>
    <dbReference type="NCBI Taxonomy" id="1080073"/>
    <lineage>
        <taxon>Bacteria</taxon>
        <taxon>Bacillati</taxon>
        <taxon>Actinomycetota</taxon>
        <taxon>Actinomycetes</taxon>
        <taxon>Streptosporangiales</taxon>
        <taxon>Thermomonosporaceae</taxon>
        <taxon>Actinoallomurus</taxon>
    </lineage>
</organism>
<evidence type="ECO:0000313" key="11">
    <source>
        <dbReference type="Proteomes" id="UP001500212"/>
    </source>
</evidence>
<keyword evidence="3" id="KW-1003">Cell membrane</keyword>
<keyword evidence="5 7" id="KW-1133">Transmembrane helix</keyword>
<evidence type="ECO:0000256" key="6">
    <source>
        <dbReference type="ARBA" id="ARBA00023136"/>
    </source>
</evidence>
<evidence type="ECO:0000259" key="9">
    <source>
        <dbReference type="PROSITE" id="PS50928"/>
    </source>
</evidence>
<evidence type="ECO:0000256" key="5">
    <source>
        <dbReference type="ARBA" id="ARBA00022989"/>
    </source>
</evidence>
<keyword evidence="6 7" id="KW-0472">Membrane</keyword>
<feature type="transmembrane region" description="Helical" evidence="7">
    <location>
        <begin position="121"/>
        <end position="143"/>
    </location>
</feature>
<dbReference type="InterPro" id="IPR000515">
    <property type="entry name" value="MetI-like"/>
</dbReference>